<evidence type="ECO:0000256" key="3">
    <source>
        <dbReference type="ARBA" id="ARBA00022884"/>
    </source>
</evidence>
<protein>
    <recommendedName>
        <fullName evidence="5">Rqc2 homolog RqcH</fullName>
        <shortName evidence="5">RqcH</shortName>
    </recommendedName>
</protein>
<gene>
    <name evidence="5" type="primary">rqcH</name>
    <name evidence="7" type="ORF">NPA36_05040</name>
</gene>
<reference evidence="7" key="3">
    <citation type="journal article" date="2023" name="Microbiol. Resour. Announc.">
        <title>Draft Genome Sequence of Granulicatella sp. Strain S8, Isolated from a Marine Fish, Seriola quinqueradiata.</title>
        <authorList>
            <person name="Lee M."/>
            <person name="Farooq A."/>
            <person name="Jeong J.B."/>
            <person name="Jung M.Y."/>
        </authorList>
    </citation>
    <scope>NUCLEOTIDE SEQUENCE</scope>
    <source>
        <strain evidence="7">S8</strain>
    </source>
</reference>
<comment type="function">
    <text evidence="5">Key component of the ribosome quality control system (RQC), a ribosome-associated complex that mediates the extraction of incompletely synthesized nascent chains from stalled ribosomes and their subsequent degradation. RqcH recruits Ala-charged tRNA, and with RqcP directs the elongation of stalled nascent chains on 50S ribosomal subunits, leading to non-templated C-terminal alanine extensions (Ala tail). The Ala tail promotes nascent chain degradation. May add between 1 and at least 8 Ala residues. Binds to stalled 50S ribosomal subunits.</text>
</comment>
<dbReference type="InterPro" id="IPR008532">
    <property type="entry name" value="NFACT_RNA-bd"/>
</dbReference>
<evidence type="ECO:0000313" key="7">
    <source>
        <dbReference type="EMBL" id="MCQ9209912.1"/>
    </source>
</evidence>
<dbReference type="Gene3D" id="1.10.8.50">
    <property type="match status" value="1"/>
</dbReference>
<comment type="similarity">
    <text evidence="5">Belongs to the NEMF family.</text>
</comment>
<dbReference type="Gene3D" id="2.30.310.10">
    <property type="entry name" value="ibrinogen binding protein from staphylococcus aureus domain"/>
    <property type="match status" value="1"/>
</dbReference>
<dbReference type="Pfam" id="PF05833">
    <property type="entry name" value="NFACT_N"/>
    <property type="match status" value="1"/>
</dbReference>
<keyword evidence="5" id="KW-0175">Coiled coil</keyword>
<keyword evidence="3 5" id="KW-0694">RNA-binding</keyword>
<evidence type="ECO:0000256" key="1">
    <source>
        <dbReference type="ARBA" id="ARBA00022555"/>
    </source>
</evidence>
<dbReference type="RefSeq" id="WP_256945018.1">
    <property type="nucleotide sequence ID" value="NZ_JANHNZ010000003.1"/>
</dbReference>
<reference evidence="7" key="2">
    <citation type="journal article" date="2023" name="Curr. Microbiol.">
        <title>Granulicatella seriolae sp. nov., a Novel Facultative Anaerobe Isolated from Yellowtail Marine Fish.</title>
        <authorList>
            <person name="Lee M."/>
            <person name="Choi Y.J."/>
            <person name="Farooq A."/>
            <person name="Jeong J.B."/>
            <person name="Jung M.Y."/>
        </authorList>
    </citation>
    <scope>NUCLEOTIDE SEQUENCE</scope>
    <source>
        <strain evidence="7">S8</strain>
    </source>
</reference>
<dbReference type="Gene3D" id="3.40.970.40">
    <property type="entry name" value="fibrinogen binding protein from staphylococcus aureus domain like"/>
    <property type="match status" value="1"/>
</dbReference>
<keyword evidence="2 5" id="KW-0699">rRNA-binding</keyword>
<dbReference type="HAMAP" id="MF_00844_B">
    <property type="entry name" value="RqcH_B"/>
    <property type="match status" value="1"/>
</dbReference>
<dbReference type="PANTHER" id="PTHR15239:SF6">
    <property type="entry name" value="RIBOSOME QUALITY CONTROL COMPLEX SUBUNIT NEMF"/>
    <property type="match status" value="1"/>
</dbReference>
<feature type="coiled-coil region" evidence="5">
    <location>
        <begin position="373"/>
        <end position="400"/>
    </location>
</feature>
<evidence type="ECO:0000256" key="4">
    <source>
        <dbReference type="ARBA" id="ARBA00022917"/>
    </source>
</evidence>
<evidence type="ECO:0000259" key="6">
    <source>
        <dbReference type="Pfam" id="PF05670"/>
    </source>
</evidence>
<name>A0ABT1WNI8_9LACT</name>
<evidence type="ECO:0000256" key="2">
    <source>
        <dbReference type="ARBA" id="ARBA00022730"/>
    </source>
</evidence>
<evidence type="ECO:0000313" key="8">
    <source>
        <dbReference type="Proteomes" id="UP001059480"/>
    </source>
</evidence>
<comment type="caution">
    <text evidence="7">The sequence shown here is derived from an EMBL/GenBank/DDBJ whole genome shotgun (WGS) entry which is preliminary data.</text>
</comment>
<keyword evidence="4 5" id="KW-0648">Protein biosynthesis</keyword>
<accession>A0ABT1WNI8</accession>
<keyword evidence="1 5" id="KW-0820">tRNA-binding</keyword>
<dbReference type="EMBL" id="JANHNZ010000003">
    <property type="protein sequence ID" value="MCQ9209912.1"/>
    <property type="molecule type" value="Genomic_DNA"/>
</dbReference>
<feature type="domain" description="NFACT RNA-binding" evidence="6">
    <location>
        <begin position="447"/>
        <end position="539"/>
    </location>
</feature>
<reference evidence="7" key="1">
    <citation type="submission" date="2022-07" db="EMBL/GenBank/DDBJ databases">
        <authorList>
            <person name="Jung M.-Y."/>
            <person name="Lee M."/>
        </authorList>
    </citation>
    <scope>NUCLEOTIDE SEQUENCE</scope>
    <source>
        <strain evidence="7">S8</strain>
    </source>
</reference>
<keyword evidence="8" id="KW-1185">Reference proteome</keyword>
<dbReference type="PANTHER" id="PTHR15239">
    <property type="entry name" value="NUCLEAR EXPORT MEDIATOR FACTOR NEMF"/>
    <property type="match status" value="1"/>
</dbReference>
<evidence type="ECO:0000256" key="5">
    <source>
        <dbReference type="HAMAP-Rule" id="MF_00844"/>
    </source>
</evidence>
<organism evidence="7 8">
    <name type="scientific">Granulicatella seriolae</name>
    <dbReference type="NCBI Taxonomy" id="2967226"/>
    <lineage>
        <taxon>Bacteria</taxon>
        <taxon>Bacillati</taxon>
        <taxon>Bacillota</taxon>
        <taxon>Bacilli</taxon>
        <taxon>Lactobacillales</taxon>
        <taxon>Carnobacteriaceae</taxon>
        <taxon>Granulicatella</taxon>
    </lineage>
</organism>
<dbReference type="InterPro" id="IPR051608">
    <property type="entry name" value="RQC_Subunit_NEMF"/>
</dbReference>
<dbReference type="Proteomes" id="UP001059480">
    <property type="component" value="Unassembled WGS sequence"/>
</dbReference>
<dbReference type="InterPro" id="IPR043682">
    <property type="entry name" value="RqcH_bacterial"/>
</dbReference>
<proteinExistence type="inferred from homology"/>
<dbReference type="Pfam" id="PF05670">
    <property type="entry name" value="NFACT-R_1"/>
    <property type="match status" value="1"/>
</dbReference>
<sequence>MTFDGLFTKWMTKEISDQIIGGRISKIHQPLPYEIQLTIRANRKNHILLCSAHPMMARVHFMTEKADNPETAPNFCMILRKHLEGAIISDFKQLGSDRILQMDIDSRNELGDEAKWRFTIELMGRHSNMFLINRQENLIVDCLKRVPLSQNSFRTLQPGAVYQLPPHQVKKNPFDYDLFQLDVLLQMKPSQEQASKLLMDQFQGVSSQTAHEIVERALRKDQSLAEALYGYIQEGNQALRPTLSIRNQKSYFTPFPYLSLNADQEKYFDSLSALLEAYYINRSQEERIQQLAGNLLQMLKSELKKNCDKLVKLDDDLAKSEQAESYRIKGDLLNTYQHMIEKGQDQITLDNYYDDNQPMTIALSHRLNPSQNAQSYFKRYQKLRNSIQHIEEQKRETLEEIDYIETILVQIEDSDVKNLEAIREELTQSGYLKKQARKGKQKTASSKPYEFFASDGTRILVGRNNIQNDQLSLRTAKKDYLWLHAQNIPGAHVIVESNNPSDETIGQAANLAAYYSKFRHSATVPVDYLPVKFLRKPNGAKPGFVVYEGQQNTFITPNEELVRQMSKPVQR</sequence>
<comment type="subunit">
    <text evidence="5">Associates with stalled 50S ribosomal subunits. Binds to RqcP.</text>
</comment>